<evidence type="ECO:0000259" key="2">
    <source>
        <dbReference type="Pfam" id="PF07883"/>
    </source>
</evidence>
<evidence type="ECO:0000313" key="4">
    <source>
        <dbReference type="Proteomes" id="UP001596201"/>
    </source>
</evidence>
<sequence length="215" mass="23674">MATDDGAPPGSETDATMPSDDRTVTCAPAGKRIRFVETAEETNGARTRFEMWLDAPPNSHGPMLHVHPAQDEDLEVVAGRLGVRIRDPTADGGRRFERYALGPGESITIPKGVPHRFWNAGTEALHLTGEVRPALRTETFMRVTYGLAEDGHSTPSGMPLNPLRLAVVLDRFDDLLWLALLPLWVQQFGVRLLAPVGRALGYPSEYSEYESADRQ</sequence>
<dbReference type="AlphaFoldDB" id="A0ABD5RB17"/>
<dbReference type="InterPro" id="IPR014710">
    <property type="entry name" value="RmlC-like_jellyroll"/>
</dbReference>
<dbReference type="InterPro" id="IPR013096">
    <property type="entry name" value="Cupin_2"/>
</dbReference>
<dbReference type="RefSeq" id="WP_227227735.1">
    <property type="nucleotide sequence ID" value="NZ_JAJCVJ010000001.1"/>
</dbReference>
<dbReference type="Pfam" id="PF07883">
    <property type="entry name" value="Cupin_2"/>
    <property type="match status" value="1"/>
</dbReference>
<feature type="domain" description="Cupin type-2" evidence="2">
    <location>
        <begin position="55"/>
        <end position="127"/>
    </location>
</feature>
<evidence type="ECO:0000256" key="1">
    <source>
        <dbReference type="SAM" id="MobiDB-lite"/>
    </source>
</evidence>
<reference evidence="3 4" key="1">
    <citation type="journal article" date="2019" name="Int. J. Syst. Evol. Microbiol.">
        <title>The Global Catalogue of Microorganisms (GCM) 10K type strain sequencing project: providing services to taxonomists for standard genome sequencing and annotation.</title>
        <authorList>
            <consortium name="The Broad Institute Genomics Platform"/>
            <consortium name="The Broad Institute Genome Sequencing Center for Infectious Disease"/>
            <person name="Wu L."/>
            <person name="Ma J."/>
        </authorList>
    </citation>
    <scope>NUCLEOTIDE SEQUENCE [LARGE SCALE GENOMIC DNA]</scope>
    <source>
        <strain evidence="3 4">CGMCC 1.12237</strain>
    </source>
</reference>
<name>A0ABD5RB17_9EURY</name>
<dbReference type="Proteomes" id="UP001596201">
    <property type="component" value="Unassembled WGS sequence"/>
</dbReference>
<organism evidence="3 4">
    <name type="scientific">Salinirubrum litoreum</name>
    <dbReference type="NCBI Taxonomy" id="1126234"/>
    <lineage>
        <taxon>Archaea</taxon>
        <taxon>Methanobacteriati</taxon>
        <taxon>Methanobacteriota</taxon>
        <taxon>Stenosarchaea group</taxon>
        <taxon>Halobacteria</taxon>
        <taxon>Halobacteriales</taxon>
        <taxon>Haloferacaceae</taxon>
        <taxon>Salinirubrum</taxon>
    </lineage>
</organism>
<dbReference type="SUPFAM" id="SSF51182">
    <property type="entry name" value="RmlC-like cupins"/>
    <property type="match status" value="1"/>
</dbReference>
<comment type="caution">
    <text evidence="3">The sequence shown here is derived from an EMBL/GenBank/DDBJ whole genome shotgun (WGS) entry which is preliminary data.</text>
</comment>
<dbReference type="InterPro" id="IPR053146">
    <property type="entry name" value="QDO-like"/>
</dbReference>
<accession>A0ABD5RB17</accession>
<dbReference type="EMBL" id="JBHSKX010000001">
    <property type="protein sequence ID" value="MFC5366933.1"/>
    <property type="molecule type" value="Genomic_DNA"/>
</dbReference>
<dbReference type="InterPro" id="IPR011051">
    <property type="entry name" value="RmlC_Cupin_sf"/>
</dbReference>
<evidence type="ECO:0000313" key="3">
    <source>
        <dbReference type="EMBL" id="MFC5366933.1"/>
    </source>
</evidence>
<keyword evidence="4" id="KW-1185">Reference proteome</keyword>
<dbReference type="PANTHER" id="PTHR36440">
    <property type="entry name" value="PUTATIVE (AFU_ORTHOLOGUE AFUA_8G07350)-RELATED"/>
    <property type="match status" value="1"/>
</dbReference>
<feature type="region of interest" description="Disordered" evidence="1">
    <location>
        <begin position="1"/>
        <end position="23"/>
    </location>
</feature>
<dbReference type="PANTHER" id="PTHR36440:SF1">
    <property type="entry name" value="PUTATIVE (AFU_ORTHOLOGUE AFUA_8G07350)-RELATED"/>
    <property type="match status" value="1"/>
</dbReference>
<protein>
    <submittedName>
        <fullName evidence="3">Cupin domain-containing protein</fullName>
    </submittedName>
</protein>
<gene>
    <name evidence="3" type="ORF">ACFPJ5_08260</name>
</gene>
<dbReference type="Gene3D" id="2.60.120.10">
    <property type="entry name" value="Jelly Rolls"/>
    <property type="match status" value="1"/>
</dbReference>
<proteinExistence type="predicted"/>